<dbReference type="FunFam" id="3.40.50.300:FF:000133">
    <property type="entry name" value="Spermidine/putrescine import ATP-binding protein PotA"/>
    <property type="match status" value="1"/>
</dbReference>
<evidence type="ECO:0000256" key="2">
    <source>
        <dbReference type="ARBA" id="ARBA00022475"/>
    </source>
</evidence>
<dbReference type="Pfam" id="PF08402">
    <property type="entry name" value="TOBE_2"/>
    <property type="match status" value="1"/>
</dbReference>
<dbReference type="NCBIfam" id="NF008621">
    <property type="entry name" value="PRK11607.1"/>
    <property type="match status" value="1"/>
</dbReference>
<sequence length="379" mass="41888">MAAVSHISKLPVDGEKAPEPLLHIENLSKDYDGAIAVDNVSLTINKGEIFALLGASGCGKSTLLRLLAGFEKPSAGKIILDGQELIGVPPHQRPVNMMFQSYALFPHMTVEQNIAFGLKQDKLPKDEIGATVAKMLELVRMKDYARRKPHQLSGGQRQRVALARSLAKRPKLLLLDEPMGALDKNLRGQMQLEVVDILEKVGVTCVMVTHDQEEAMTMASRIAIMNRGQFIQVGEPEEIYEYPNSRFSAEFIGSVNVFEGVLRDNDNDSATIDSPELGYPISLNHGVSSAPGVPFMVAVRPEKMSIFKTLKGRHNNVCQGKVEDIAYLGDQSIYYVRLASGKRVTAAMPNSSRHRNNMPTWEDQVYLCWQADSCVVLKI</sequence>
<keyword evidence="7 8" id="KW-0472">Membrane</keyword>
<dbReference type="PROSITE" id="PS50893">
    <property type="entry name" value="ABC_TRANSPORTER_2"/>
    <property type="match status" value="1"/>
</dbReference>
<dbReference type="SMART" id="SM00382">
    <property type="entry name" value="AAA"/>
    <property type="match status" value="1"/>
</dbReference>
<dbReference type="InterPro" id="IPR027417">
    <property type="entry name" value="P-loop_NTPase"/>
</dbReference>
<dbReference type="GO" id="GO:0015417">
    <property type="term" value="F:ABC-type polyamine transporter activity"/>
    <property type="evidence" value="ECO:0007669"/>
    <property type="project" value="UniProtKB-EC"/>
</dbReference>
<evidence type="ECO:0000256" key="5">
    <source>
        <dbReference type="ARBA" id="ARBA00022840"/>
    </source>
</evidence>
<dbReference type="PANTHER" id="PTHR42781">
    <property type="entry name" value="SPERMIDINE/PUTRESCINE IMPORT ATP-BINDING PROTEIN POTA"/>
    <property type="match status" value="1"/>
</dbReference>
<dbReference type="GO" id="GO:0016887">
    <property type="term" value="F:ATP hydrolysis activity"/>
    <property type="evidence" value="ECO:0007669"/>
    <property type="project" value="InterPro"/>
</dbReference>
<gene>
    <name evidence="8" type="primary">potA</name>
    <name evidence="10" type="ORF">AALB_0138</name>
</gene>
<comment type="function">
    <text evidence="8">Part of the ABC transporter complex PotABCD involved in spermidine/putrescine import. Responsible for energy coupling to the transport system.</text>
</comment>
<evidence type="ECO:0000256" key="3">
    <source>
        <dbReference type="ARBA" id="ARBA00022519"/>
    </source>
</evidence>
<dbReference type="InterPro" id="IPR050093">
    <property type="entry name" value="ABC_SmlMolc_Importer"/>
</dbReference>
<dbReference type="GO" id="GO:0005524">
    <property type="term" value="F:ATP binding"/>
    <property type="evidence" value="ECO:0007669"/>
    <property type="project" value="UniProtKB-KW"/>
</dbReference>
<dbReference type="EMBL" id="BARX01000001">
    <property type="protein sequence ID" value="GAD00058.1"/>
    <property type="molecule type" value="Genomic_DNA"/>
</dbReference>
<comment type="similarity">
    <text evidence="8">Belongs to the ABC transporter superfamily. Spermidine/putrescine importer (TC 3.A.1.11.1) family.</text>
</comment>
<dbReference type="InterPro" id="IPR013611">
    <property type="entry name" value="Transp-assoc_OB_typ2"/>
</dbReference>
<evidence type="ECO:0000313" key="11">
    <source>
        <dbReference type="Proteomes" id="UP000014461"/>
    </source>
</evidence>
<dbReference type="OrthoDB" id="9802264at2"/>
<name>R9PFM8_AGAAL</name>
<dbReference type="InterPro" id="IPR005893">
    <property type="entry name" value="PotA-like"/>
</dbReference>
<dbReference type="InterPro" id="IPR003593">
    <property type="entry name" value="AAA+_ATPase"/>
</dbReference>
<dbReference type="GO" id="GO:0015847">
    <property type="term" value="P:putrescine transport"/>
    <property type="evidence" value="ECO:0007669"/>
    <property type="project" value="UniProtKB-ARBA"/>
</dbReference>
<dbReference type="InterPro" id="IPR017871">
    <property type="entry name" value="ABC_transporter-like_CS"/>
</dbReference>
<dbReference type="Gene3D" id="2.40.50.100">
    <property type="match status" value="1"/>
</dbReference>
<reference evidence="10" key="1">
    <citation type="journal article" date="2013" name="Genome Announc.">
        <title>Draft Genome Sequence of Agarivorans albus Strain MKT 106T, an Agarolytic Marine Bacterium.</title>
        <authorList>
            <person name="Yasuike M."/>
            <person name="Nakamura Y."/>
            <person name="Kai W."/>
            <person name="Fujiwara A."/>
            <person name="Fukui Y."/>
            <person name="Satomi M."/>
            <person name="Sano M."/>
        </authorList>
    </citation>
    <scope>NUCLEOTIDE SEQUENCE [LARGE SCALE GENOMIC DNA]</scope>
</reference>
<keyword evidence="6 8" id="KW-1278">Translocase</keyword>
<comment type="caution">
    <text evidence="10">The sequence shown here is derived from an EMBL/GenBank/DDBJ whole genome shotgun (WGS) entry which is preliminary data.</text>
</comment>
<dbReference type="InterPro" id="IPR003439">
    <property type="entry name" value="ABC_transporter-like_ATP-bd"/>
</dbReference>
<organism evidence="10 11">
    <name type="scientific">Agarivorans albus MKT 106</name>
    <dbReference type="NCBI Taxonomy" id="1331007"/>
    <lineage>
        <taxon>Bacteria</taxon>
        <taxon>Pseudomonadati</taxon>
        <taxon>Pseudomonadota</taxon>
        <taxon>Gammaproteobacteria</taxon>
        <taxon>Alteromonadales</taxon>
        <taxon>Alteromonadaceae</taxon>
        <taxon>Agarivorans</taxon>
    </lineage>
</organism>
<dbReference type="AlphaFoldDB" id="R9PFM8"/>
<accession>R9PFM8</accession>
<dbReference type="SUPFAM" id="SSF52540">
    <property type="entry name" value="P-loop containing nucleoside triphosphate hydrolases"/>
    <property type="match status" value="1"/>
</dbReference>
<dbReference type="GO" id="GO:0043190">
    <property type="term" value="C:ATP-binding cassette (ABC) transporter complex"/>
    <property type="evidence" value="ECO:0007669"/>
    <property type="project" value="InterPro"/>
</dbReference>
<dbReference type="Pfam" id="PF00005">
    <property type="entry name" value="ABC_tran"/>
    <property type="match status" value="1"/>
</dbReference>
<keyword evidence="1 8" id="KW-0813">Transport</keyword>
<dbReference type="NCBIfam" id="TIGR01187">
    <property type="entry name" value="potA"/>
    <property type="match status" value="1"/>
</dbReference>
<evidence type="ECO:0000256" key="4">
    <source>
        <dbReference type="ARBA" id="ARBA00022741"/>
    </source>
</evidence>
<evidence type="ECO:0000256" key="8">
    <source>
        <dbReference type="RuleBase" id="RU364083"/>
    </source>
</evidence>
<keyword evidence="4 8" id="KW-0547">Nucleotide-binding</keyword>
<dbReference type="SUPFAM" id="SSF50331">
    <property type="entry name" value="MOP-like"/>
    <property type="match status" value="1"/>
</dbReference>
<comment type="subunit">
    <text evidence="8">The complex is composed of two ATP-binding proteins (PotA), two transmembrane proteins (PotB and PotC) and a solute-binding protein (PotD).</text>
</comment>
<evidence type="ECO:0000256" key="1">
    <source>
        <dbReference type="ARBA" id="ARBA00022448"/>
    </source>
</evidence>
<evidence type="ECO:0000256" key="7">
    <source>
        <dbReference type="ARBA" id="ARBA00023136"/>
    </source>
</evidence>
<dbReference type="PANTHER" id="PTHR42781:SF5">
    <property type="entry name" value="PUTRESCINE TRANSPORT ATP-BINDING PROTEIN POTG"/>
    <property type="match status" value="1"/>
</dbReference>
<comment type="catalytic activity">
    <reaction evidence="8">
        <text>ATP + H2O + polyamine-[polyamine-binding protein]Side 1 = ADP + phosphate + polyamineSide 2 + [polyamine-binding protein]Side 1.</text>
        <dbReference type="EC" id="7.6.2.11"/>
    </reaction>
</comment>
<evidence type="ECO:0000256" key="6">
    <source>
        <dbReference type="ARBA" id="ARBA00022967"/>
    </source>
</evidence>
<dbReference type="InterPro" id="IPR008995">
    <property type="entry name" value="Mo/tungstate-bd_C_term_dom"/>
</dbReference>
<evidence type="ECO:0000313" key="10">
    <source>
        <dbReference type="EMBL" id="GAD00058.1"/>
    </source>
</evidence>
<feature type="domain" description="ABC transporter" evidence="9">
    <location>
        <begin position="22"/>
        <end position="252"/>
    </location>
</feature>
<keyword evidence="11" id="KW-1185">Reference proteome</keyword>
<keyword evidence="3" id="KW-0997">Cell inner membrane</keyword>
<protein>
    <recommendedName>
        <fullName evidence="8">Spermidine/putrescine import ATP-binding protein PotA</fullName>
        <ecNumber evidence="8">7.6.2.11</ecNumber>
    </recommendedName>
</protein>
<dbReference type="RefSeq" id="WP_016399826.1">
    <property type="nucleotide sequence ID" value="NZ_BARX01000001.1"/>
</dbReference>
<dbReference type="Gene3D" id="3.40.50.300">
    <property type="entry name" value="P-loop containing nucleotide triphosphate hydrolases"/>
    <property type="match status" value="1"/>
</dbReference>
<keyword evidence="5 8" id="KW-0067">ATP-binding</keyword>
<keyword evidence="2 8" id="KW-1003">Cell membrane</keyword>
<dbReference type="STRING" id="1331007.AALB_0138"/>
<evidence type="ECO:0000259" key="9">
    <source>
        <dbReference type="PROSITE" id="PS50893"/>
    </source>
</evidence>
<dbReference type="EC" id="7.6.2.11" evidence="8"/>
<dbReference type="PROSITE" id="PS00211">
    <property type="entry name" value="ABC_TRANSPORTER_1"/>
    <property type="match status" value="1"/>
</dbReference>
<proteinExistence type="inferred from homology"/>
<dbReference type="Proteomes" id="UP000014461">
    <property type="component" value="Unassembled WGS sequence"/>
</dbReference>